<evidence type="ECO:0000259" key="7">
    <source>
        <dbReference type="PROSITE" id="PS51225"/>
    </source>
</evidence>
<dbReference type="Pfam" id="PF01284">
    <property type="entry name" value="MARVEL"/>
    <property type="match status" value="1"/>
</dbReference>
<keyword evidence="3 6" id="KW-1133">Transmembrane helix</keyword>
<dbReference type="Proteomes" id="UP001286313">
    <property type="component" value="Unassembled WGS sequence"/>
</dbReference>
<comment type="subcellular location">
    <subcellularLocation>
        <location evidence="1">Membrane</location>
        <topology evidence="1">Multi-pass membrane protein</topology>
    </subcellularLocation>
</comment>
<accession>A0AAE1KVE7</accession>
<evidence type="ECO:0000256" key="1">
    <source>
        <dbReference type="ARBA" id="ARBA00004141"/>
    </source>
</evidence>
<dbReference type="GO" id="GO:0016020">
    <property type="term" value="C:membrane"/>
    <property type="evidence" value="ECO:0007669"/>
    <property type="project" value="UniProtKB-SubCell"/>
</dbReference>
<evidence type="ECO:0000313" key="8">
    <source>
        <dbReference type="EMBL" id="KAK3885352.1"/>
    </source>
</evidence>
<proteinExistence type="predicted"/>
<evidence type="ECO:0000256" key="6">
    <source>
        <dbReference type="SAM" id="Phobius"/>
    </source>
</evidence>
<dbReference type="PROSITE" id="PS51225">
    <property type="entry name" value="MARVEL"/>
    <property type="match status" value="1"/>
</dbReference>
<evidence type="ECO:0000256" key="3">
    <source>
        <dbReference type="ARBA" id="ARBA00022989"/>
    </source>
</evidence>
<keyword evidence="4 5" id="KW-0472">Membrane</keyword>
<sequence length="135" mass="14826">MGMMEYLASPRGILKLTQLILVIITLGLWFGTLNYWGDFITGTVFLGFFSALVLFVQNMLLGPSRVSEILMSGLLALFFMVSGIIVLVKANQVCLGVSCVDFTKKSVAEACGAFCFFCTIVYAADVFFAFKIETE</sequence>
<gene>
    <name evidence="8" type="ORF">Pcinc_010431</name>
</gene>
<feature type="transmembrane region" description="Helical" evidence="6">
    <location>
        <begin position="36"/>
        <end position="56"/>
    </location>
</feature>
<dbReference type="InterPro" id="IPR008253">
    <property type="entry name" value="Marvel"/>
</dbReference>
<evidence type="ECO:0000256" key="4">
    <source>
        <dbReference type="ARBA" id="ARBA00023136"/>
    </source>
</evidence>
<protein>
    <recommendedName>
        <fullName evidence="7">MARVEL domain-containing protein</fullName>
    </recommendedName>
</protein>
<dbReference type="AlphaFoldDB" id="A0AAE1KVE7"/>
<evidence type="ECO:0000313" key="9">
    <source>
        <dbReference type="Proteomes" id="UP001286313"/>
    </source>
</evidence>
<feature type="transmembrane region" description="Helical" evidence="6">
    <location>
        <begin position="12"/>
        <end position="30"/>
    </location>
</feature>
<reference evidence="8" key="1">
    <citation type="submission" date="2023-10" db="EMBL/GenBank/DDBJ databases">
        <title>Genome assemblies of two species of porcelain crab, Petrolisthes cinctipes and Petrolisthes manimaculis (Anomura: Porcellanidae).</title>
        <authorList>
            <person name="Angst P."/>
        </authorList>
    </citation>
    <scope>NUCLEOTIDE SEQUENCE</scope>
    <source>
        <strain evidence="8">PB745_01</strain>
        <tissue evidence="8">Gill</tissue>
    </source>
</reference>
<comment type="caution">
    <text evidence="8">The sequence shown here is derived from an EMBL/GenBank/DDBJ whole genome shotgun (WGS) entry which is preliminary data.</text>
</comment>
<keyword evidence="9" id="KW-1185">Reference proteome</keyword>
<evidence type="ECO:0000256" key="2">
    <source>
        <dbReference type="ARBA" id="ARBA00022692"/>
    </source>
</evidence>
<feature type="domain" description="MARVEL" evidence="7">
    <location>
        <begin position="6"/>
        <end position="134"/>
    </location>
</feature>
<feature type="transmembrane region" description="Helical" evidence="6">
    <location>
        <begin position="68"/>
        <end position="87"/>
    </location>
</feature>
<organism evidence="8 9">
    <name type="scientific">Petrolisthes cinctipes</name>
    <name type="common">Flat porcelain crab</name>
    <dbReference type="NCBI Taxonomy" id="88211"/>
    <lineage>
        <taxon>Eukaryota</taxon>
        <taxon>Metazoa</taxon>
        <taxon>Ecdysozoa</taxon>
        <taxon>Arthropoda</taxon>
        <taxon>Crustacea</taxon>
        <taxon>Multicrustacea</taxon>
        <taxon>Malacostraca</taxon>
        <taxon>Eumalacostraca</taxon>
        <taxon>Eucarida</taxon>
        <taxon>Decapoda</taxon>
        <taxon>Pleocyemata</taxon>
        <taxon>Anomura</taxon>
        <taxon>Galatheoidea</taxon>
        <taxon>Porcellanidae</taxon>
        <taxon>Petrolisthes</taxon>
    </lineage>
</organism>
<name>A0AAE1KVE7_PETCI</name>
<evidence type="ECO:0000256" key="5">
    <source>
        <dbReference type="PROSITE-ProRule" id="PRU00581"/>
    </source>
</evidence>
<keyword evidence="2 5" id="KW-0812">Transmembrane</keyword>
<feature type="transmembrane region" description="Helical" evidence="6">
    <location>
        <begin position="107"/>
        <end position="130"/>
    </location>
</feature>
<dbReference type="EMBL" id="JAWQEG010000808">
    <property type="protein sequence ID" value="KAK3885352.1"/>
    <property type="molecule type" value="Genomic_DNA"/>
</dbReference>